<dbReference type="SUPFAM" id="SSF50800">
    <property type="entry name" value="PK beta-barrel domain-like"/>
    <property type="match status" value="1"/>
</dbReference>
<name>A0A849SMN9_UNCEI</name>
<organism evidence="2 3">
    <name type="scientific">Eiseniibacteriota bacterium</name>
    <dbReference type="NCBI Taxonomy" id="2212470"/>
    <lineage>
        <taxon>Bacteria</taxon>
        <taxon>Candidatus Eiseniibacteriota</taxon>
    </lineage>
</organism>
<feature type="domain" description="MOSC" evidence="1">
    <location>
        <begin position="39"/>
        <end position="174"/>
    </location>
</feature>
<protein>
    <submittedName>
        <fullName evidence="2">MOSC domain-containing protein</fullName>
    </submittedName>
</protein>
<dbReference type="PANTHER" id="PTHR30212:SF2">
    <property type="entry name" value="PROTEIN YIIM"/>
    <property type="match status" value="1"/>
</dbReference>
<dbReference type="Pfam" id="PF03473">
    <property type="entry name" value="MOSC"/>
    <property type="match status" value="1"/>
</dbReference>
<dbReference type="GO" id="GO:0030170">
    <property type="term" value="F:pyridoxal phosphate binding"/>
    <property type="evidence" value="ECO:0007669"/>
    <property type="project" value="InterPro"/>
</dbReference>
<comment type="caution">
    <text evidence="2">The sequence shown here is derived from an EMBL/GenBank/DDBJ whole genome shotgun (WGS) entry which is preliminary data.</text>
</comment>
<dbReference type="InterPro" id="IPR052353">
    <property type="entry name" value="Benzoxazolinone_Detox_Enz"/>
</dbReference>
<evidence type="ECO:0000313" key="2">
    <source>
        <dbReference type="EMBL" id="NOT35701.1"/>
    </source>
</evidence>
<dbReference type="PROSITE" id="PS51340">
    <property type="entry name" value="MOSC"/>
    <property type="match status" value="1"/>
</dbReference>
<reference evidence="2 3" key="1">
    <citation type="submission" date="2020-04" db="EMBL/GenBank/DDBJ databases">
        <title>Metagenomic profiling of ammonia- and methane-oxidizing microorganisms in a Dutch drinking water treatment plant.</title>
        <authorList>
            <person name="Poghosyan L."/>
            <person name="Leucker S."/>
        </authorList>
    </citation>
    <scope>NUCLEOTIDE SEQUENCE [LARGE SCALE GENOMIC DNA]</scope>
    <source>
        <strain evidence="2">S-RSF-IL-03</strain>
    </source>
</reference>
<sequence>MKPVVSRLVSVRVGLIARYPRPKWDKTSGTTWASAYIKSPVTGAVAVGALGLAGDQQYDRRHHGGEQMAVLAYADSHYEAWRDELDIHEMGPGGFGENLTVSGIDETSVCIGDTWAVGDVRLQVSQPRGPCMNIARRWDRADLLEKVAASGRSGWYLRVLTPGTIAVNQPFKLLERLHPDFTVAKVLALRMGHEKSADLAARLTECAELSPVWREKFAVAAE</sequence>
<dbReference type="EMBL" id="JABFRW010000213">
    <property type="protein sequence ID" value="NOT35701.1"/>
    <property type="molecule type" value="Genomic_DNA"/>
</dbReference>
<gene>
    <name evidence="2" type="ORF">HOP12_16290</name>
</gene>
<dbReference type="PANTHER" id="PTHR30212">
    <property type="entry name" value="PROTEIN YIIM"/>
    <property type="match status" value="1"/>
</dbReference>
<evidence type="ECO:0000259" key="1">
    <source>
        <dbReference type="PROSITE" id="PS51340"/>
    </source>
</evidence>
<dbReference type="GO" id="GO:0030151">
    <property type="term" value="F:molybdenum ion binding"/>
    <property type="evidence" value="ECO:0007669"/>
    <property type="project" value="InterPro"/>
</dbReference>
<proteinExistence type="predicted"/>
<dbReference type="Proteomes" id="UP000580839">
    <property type="component" value="Unassembled WGS sequence"/>
</dbReference>
<dbReference type="InterPro" id="IPR005302">
    <property type="entry name" value="MoCF_Sase_C"/>
</dbReference>
<dbReference type="InterPro" id="IPR011037">
    <property type="entry name" value="Pyrv_Knase-like_insert_dom_sf"/>
</dbReference>
<accession>A0A849SMN9</accession>
<evidence type="ECO:0000313" key="3">
    <source>
        <dbReference type="Proteomes" id="UP000580839"/>
    </source>
</evidence>
<dbReference type="Gene3D" id="2.40.33.20">
    <property type="entry name" value="PK beta-barrel domain-like"/>
    <property type="match status" value="1"/>
</dbReference>
<dbReference type="AlphaFoldDB" id="A0A849SMN9"/>
<dbReference type="GO" id="GO:0003824">
    <property type="term" value="F:catalytic activity"/>
    <property type="evidence" value="ECO:0007669"/>
    <property type="project" value="InterPro"/>
</dbReference>